<feature type="domain" description="M23ase beta-sheet core" evidence="4">
    <location>
        <begin position="282"/>
        <end position="381"/>
    </location>
</feature>
<reference evidence="6" key="1">
    <citation type="submission" date="2022-03" db="EMBL/GenBank/DDBJ databases">
        <title>Complete genome sequence of Caldinitratiruptor microaerophilus.</title>
        <authorList>
            <person name="Mukaiyama R."/>
            <person name="Nishiyama T."/>
            <person name="Ueda K."/>
        </authorList>
    </citation>
    <scope>NUCLEOTIDE SEQUENCE</scope>
    <source>
        <strain evidence="6">JCM 16183</strain>
    </source>
</reference>
<dbReference type="EMBL" id="AP025628">
    <property type="protein sequence ID" value="BDG61698.1"/>
    <property type="molecule type" value="Genomic_DNA"/>
</dbReference>
<dbReference type="PANTHER" id="PTHR21666:SF289">
    <property type="entry name" value="L-ALA--D-GLU ENDOPEPTIDASE"/>
    <property type="match status" value="1"/>
</dbReference>
<keyword evidence="7" id="KW-1185">Reference proteome</keyword>
<dbReference type="InterPro" id="IPR057309">
    <property type="entry name" value="PcsB_CC"/>
</dbReference>
<feature type="coiled-coil region" evidence="2">
    <location>
        <begin position="27"/>
        <end position="117"/>
    </location>
</feature>
<dbReference type="KEGG" id="cmic:caldi_27880"/>
<evidence type="ECO:0000259" key="5">
    <source>
        <dbReference type="Pfam" id="PF24568"/>
    </source>
</evidence>
<dbReference type="RefSeq" id="WP_319951763.1">
    <property type="nucleotide sequence ID" value="NZ_AP025628.1"/>
</dbReference>
<dbReference type="AlphaFoldDB" id="A0AA35G9P5"/>
<accession>A0AA35G9P5</accession>
<proteinExistence type="predicted"/>
<protein>
    <submittedName>
        <fullName evidence="6">Uncharacterized protein</fullName>
    </submittedName>
</protein>
<name>A0AA35G9P5_9FIRM</name>
<dbReference type="Proteomes" id="UP001163687">
    <property type="component" value="Chromosome"/>
</dbReference>
<evidence type="ECO:0000259" key="4">
    <source>
        <dbReference type="Pfam" id="PF01551"/>
    </source>
</evidence>
<evidence type="ECO:0000256" key="2">
    <source>
        <dbReference type="SAM" id="Coils"/>
    </source>
</evidence>
<evidence type="ECO:0000313" key="6">
    <source>
        <dbReference type="EMBL" id="BDG61698.1"/>
    </source>
</evidence>
<dbReference type="InterPro" id="IPR016047">
    <property type="entry name" value="M23ase_b-sheet_dom"/>
</dbReference>
<organism evidence="6 7">
    <name type="scientific">Caldinitratiruptor microaerophilus</name>
    <dbReference type="NCBI Taxonomy" id="671077"/>
    <lineage>
        <taxon>Bacteria</taxon>
        <taxon>Bacillati</taxon>
        <taxon>Bacillota</taxon>
        <taxon>Clostridia</taxon>
        <taxon>Eubacteriales</taxon>
        <taxon>Symbiobacteriaceae</taxon>
        <taxon>Caldinitratiruptor</taxon>
    </lineage>
</organism>
<dbReference type="CDD" id="cd12797">
    <property type="entry name" value="M23_peptidase"/>
    <property type="match status" value="1"/>
</dbReference>
<feature type="domain" description="Peptidoglycan hydrolase PcsB coiled-coil" evidence="5">
    <location>
        <begin position="107"/>
        <end position="172"/>
    </location>
</feature>
<dbReference type="GO" id="GO:0004222">
    <property type="term" value="F:metalloendopeptidase activity"/>
    <property type="evidence" value="ECO:0007669"/>
    <property type="project" value="TreeGrafter"/>
</dbReference>
<dbReference type="InterPro" id="IPR011055">
    <property type="entry name" value="Dup_hybrid_motif"/>
</dbReference>
<gene>
    <name evidence="6" type="ORF">caldi_27880</name>
</gene>
<dbReference type="SUPFAM" id="SSF51261">
    <property type="entry name" value="Duplicated hybrid motif"/>
    <property type="match status" value="1"/>
</dbReference>
<keyword evidence="1 3" id="KW-0732">Signal</keyword>
<dbReference type="Gene3D" id="2.70.70.10">
    <property type="entry name" value="Glucose Permease (Domain IIA)"/>
    <property type="match status" value="1"/>
</dbReference>
<feature type="signal peptide" evidence="3">
    <location>
        <begin position="1"/>
        <end position="27"/>
    </location>
</feature>
<dbReference type="InterPro" id="IPR050570">
    <property type="entry name" value="Cell_wall_metabolism_enzyme"/>
</dbReference>
<feature type="coiled-coil region" evidence="2">
    <location>
        <begin position="202"/>
        <end position="236"/>
    </location>
</feature>
<dbReference type="Gene3D" id="6.10.250.3150">
    <property type="match status" value="1"/>
</dbReference>
<dbReference type="Pfam" id="PF24568">
    <property type="entry name" value="CC_PcsB"/>
    <property type="match status" value="1"/>
</dbReference>
<evidence type="ECO:0000256" key="3">
    <source>
        <dbReference type="SAM" id="SignalP"/>
    </source>
</evidence>
<evidence type="ECO:0000256" key="1">
    <source>
        <dbReference type="ARBA" id="ARBA00022729"/>
    </source>
</evidence>
<dbReference type="Pfam" id="PF01551">
    <property type="entry name" value="Peptidase_M23"/>
    <property type="match status" value="1"/>
</dbReference>
<dbReference type="PANTHER" id="PTHR21666">
    <property type="entry name" value="PEPTIDASE-RELATED"/>
    <property type="match status" value="1"/>
</dbReference>
<sequence>MRAAPLRRAVALILTAAALALPATVRADSLEDQIRQAREQQAQLEAERRAARARLNELDRKVQDATLAYRRALDELRATQAEVARLSRELEAAEADLAAAEAELERVTAELAKKQEALGKRVRVAYVDGQVEYLEVLFGATSFSDFLSRFEFLQLMAEQDSRLVADVRQMQAEAAARRQAMETRRNRVAALRDQAARRREEARIQEVKANQYKADLEAARARVRAELDEIDRQNALIAKQIAEWSRQLARARGQIVFQWPVSPVRVTSPFGERWHPIAQQRRMHWGIDLAASYGQPVRAAESGRVVSAGWRGGYGNTVIILHGTVGGVTYATLYGHNSRLAVSAGDEVKAGQVIAYAGSSGYSTGPHVHLEIWANGKAVDPLPYLPR</sequence>
<keyword evidence="2" id="KW-0175">Coiled coil</keyword>
<evidence type="ECO:0000313" key="7">
    <source>
        <dbReference type="Proteomes" id="UP001163687"/>
    </source>
</evidence>
<dbReference type="FunFam" id="2.70.70.10:FF:000006">
    <property type="entry name" value="M23 family peptidase"/>
    <property type="match status" value="1"/>
</dbReference>
<feature type="chain" id="PRO_5041229739" evidence="3">
    <location>
        <begin position="28"/>
        <end position="387"/>
    </location>
</feature>